<keyword evidence="3" id="KW-1185">Reference proteome</keyword>
<organism evidence="2 3">
    <name type="scientific">Streptomyces liliifuscus</name>
    <dbReference type="NCBI Taxonomy" id="2797636"/>
    <lineage>
        <taxon>Bacteria</taxon>
        <taxon>Bacillati</taxon>
        <taxon>Actinomycetota</taxon>
        <taxon>Actinomycetes</taxon>
        <taxon>Kitasatosporales</taxon>
        <taxon>Streptomycetaceae</taxon>
        <taxon>Streptomyces</taxon>
    </lineage>
</organism>
<dbReference type="KEGG" id="slf:JEQ17_00035"/>
<evidence type="ECO:0000313" key="1">
    <source>
        <dbReference type="EMBL" id="QQM46396.1"/>
    </source>
</evidence>
<protein>
    <submittedName>
        <fullName evidence="2">Uncharacterized protein</fullName>
    </submittedName>
</protein>
<dbReference type="EMBL" id="CP066831">
    <property type="protein sequence ID" value="QQM46396.1"/>
    <property type="molecule type" value="Genomic_DNA"/>
</dbReference>
<dbReference type="KEGG" id="slf:JEQ17_48020"/>
<reference evidence="2 3" key="1">
    <citation type="submission" date="2020-12" db="EMBL/GenBank/DDBJ databases">
        <title>A novel species.</title>
        <authorList>
            <person name="Li K."/>
        </authorList>
    </citation>
    <scope>NUCLEOTIDE SEQUENCE [LARGE SCALE GENOMIC DNA]</scope>
    <source>
        <strain evidence="2 3">ZYC-3</strain>
    </source>
</reference>
<dbReference type="EMBL" id="CP066831">
    <property type="protein sequence ID" value="QQM47323.1"/>
    <property type="molecule type" value="Genomic_DNA"/>
</dbReference>
<accession>A0A7T7RHX2</accession>
<proteinExistence type="predicted"/>
<dbReference type="AlphaFoldDB" id="A0A7T7RHX2"/>
<dbReference type="Proteomes" id="UP000595636">
    <property type="component" value="Chromosome"/>
</dbReference>
<evidence type="ECO:0000313" key="3">
    <source>
        <dbReference type="Proteomes" id="UP000595636"/>
    </source>
</evidence>
<gene>
    <name evidence="1" type="ORF">JEQ17_00035</name>
    <name evidence="2" type="ORF">JEQ17_48020</name>
</gene>
<sequence>MFRSVVRKQEPGSWDHMRDYDLSFERLADAVDAAAQARQGVKWEGPDLRMRCTTTDPVYDWPDGAPYDGGTPVTWNVPGYGSHAAADDDRRWPKALCGFSWSEEEGRPASGLPDCRECLREVALGAERPHGNW</sequence>
<name>A0A7T7RHX2_9ACTN</name>
<evidence type="ECO:0000313" key="2">
    <source>
        <dbReference type="EMBL" id="QQM47323.1"/>
    </source>
</evidence>